<evidence type="ECO:0000313" key="2">
    <source>
        <dbReference type="EMBL" id="OAE26166.1"/>
    </source>
</evidence>
<evidence type="ECO:0000256" key="1">
    <source>
        <dbReference type="SAM" id="MobiDB-lite"/>
    </source>
</evidence>
<protein>
    <submittedName>
        <fullName evidence="2">Uncharacterized protein</fullName>
    </submittedName>
</protein>
<organism evidence="2 3">
    <name type="scientific">Marchantia polymorpha subsp. ruderalis</name>
    <dbReference type="NCBI Taxonomy" id="1480154"/>
    <lineage>
        <taxon>Eukaryota</taxon>
        <taxon>Viridiplantae</taxon>
        <taxon>Streptophyta</taxon>
        <taxon>Embryophyta</taxon>
        <taxon>Marchantiophyta</taxon>
        <taxon>Marchantiopsida</taxon>
        <taxon>Marchantiidae</taxon>
        <taxon>Marchantiales</taxon>
        <taxon>Marchantiaceae</taxon>
        <taxon>Marchantia</taxon>
    </lineage>
</organism>
<dbReference type="EMBL" id="LVLJ01002236">
    <property type="protein sequence ID" value="OAE26166.1"/>
    <property type="molecule type" value="Genomic_DNA"/>
</dbReference>
<proteinExistence type="predicted"/>
<feature type="compositionally biased region" description="Acidic residues" evidence="1">
    <location>
        <begin position="1"/>
        <end position="10"/>
    </location>
</feature>
<comment type="caution">
    <text evidence="2">The sequence shown here is derived from an EMBL/GenBank/DDBJ whole genome shotgun (WGS) entry which is preliminary data.</text>
</comment>
<keyword evidence="3" id="KW-1185">Reference proteome</keyword>
<feature type="region of interest" description="Disordered" evidence="1">
    <location>
        <begin position="1"/>
        <end position="94"/>
    </location>
</feature>
<reference evidence="2" key="1">
    <citation type="submission" date="2016-03" db="EMBL/GenBank/DDBJ databases">
        <title>Mechanisms controlling the formation of the plant cell surface in tip-growing cells are functionally conserved among land plants.</title>
        <authorList>
            <person name="Honkanen S."/>
            <person name="Jones V.A."/>
            <person name="Morieri G."/>
            <person name="Champion C."/>
            <person name="Hetherington A.J."/>
            <person name="Kelly S."/>
            <person name="Saint-Marcoux D."/>
            <person name="Proust H."/>
            <person name="Prescott H."/>
            <person name="Dolan L."/>
        </authorList>
    </citation>
    <scope>NUCLEOTIDE SEQUENCE [LARGE SCALE GENOMIC DNA]</scope>
    <source>
        <tissue evidence="2">Whole gametophyte</tissue>
    </source>
</reference>
<feature type="compositionally biased region" description="Basic and acidic residues" evidence="1">
    <location>
        <begin position="17"/>
        <end position="40"/>
    </location>
</feature>
<sequence>MRLILDDDSSTESRAVASRERSTREAGPEANMIKEKEASAGKRPWTSEVRSTPVEPSRAIRKDKGKAVLMEKVSPRQDEVPSAGEDTSAEESQSQAFNATDVLCVQVLQKRLAEEVEKPRYSEKAYEGLREEVERAKCVTVNLLSRLEACRPAYNAESLRVDELTAAEEKKEQEYDTELAARAKKLAEYEASRISDLELIEKLEAQCNKLRSQRTQAEEQLCNMEH</sequence>
<name>A0A176W1T3_MARPO</name>
<dbReference type="Proteomes" id="UP000077202">
    <property type="component" value="Unassembled WGS sequence"/>
</dbReference>
<accession>A0A176W1T3</accession>
<evidence type="ECO:0000313" key="3">
    <source>
        <dbReference type="Proteomes" id="UP000077202"/>
    </source>
</evidence>
<dbReference type="AlphaFoldDB" id="A0A176W1T3"/>
<gene>
    <name evidence="2" type="ORF">AXG93_3841s1030</name>
</gene>